<dbReference type="PROSITE" id="PS50088">
    <property type="entry name" value="ANK_REPEAT"/>
    <property type="match status" value="1"/>
</dbReference>
<dbReference type="Proteomes" id="UP000292052">
    <property type="component" value="Unassembled WGS sequence"/>
</dbReference>
<proteinExistence type="predicted"/>
<dbReference type="InterPro" id="IPR036770">
    <property type="entry name" value="Ankyrin_rpt-contain_sf"/>
</dbReference>
<comment type="caution">
    <text evidence="4">The sequence shown here is derived from an EMBL/GenBank/DDBJ whole genome shotgun (WGS) entry which is preliminary data.</text>
</comment>
<dbReference type="InterPro" id="IPR002110">
    <property type="entry name" value="Ankyrin_rpt"/>
</dbReference>
<dbReference type="Pfam" id="PF12796">
    <property type="entry name" value="Ank_2"/>
    <property type="match status" value="1"/>
</dbReference>
<accession>A0A482VS93</accession>
<sequence>MLKLVPISVNHEKIITFDTKIKKTSRLLRAAAKNDVETLRELLDSPKWYKVRDKFGYGLLHIAVKENKKEVFDYLLSIKDFPLEAVNHNNLTALGVVLSGFLGNNVFMSDYFSLELIKKGAELHHICFDGNTLLHCAFYKNFIEVAKLLIEKGVDLNIQNDNGCTPLHMCCYECSDVNLIEGVSMLLCYGADPFIRDHRGFTALDIVIQLRNDKLMAVKENLLYYTLDQYTQYEITDDNLFIVAESPFFYQIVDHVTKVDFHSSTDDHCLALFKMKPEYLRVLIDKFDYVIRQIFLNHSKDCYVGDVNLISIENFNILEESKLKLEMINFLSNFNNSSFIAEIIESGRSESVITELVCYLLSYGMSIHEYHLKMIFHKFGYCELFKILLHMDFKIQMEQRKTRDIMPRLIYDIHFDIQQIIEDPFDCFVEDLQLLLPLYVLSKLKNLYVDGNLLEAKYASIAETVKNQPQIPLLVELARNVFRRYFTRRFHITTSRQFYTMLKLLPISVNHERIITYETKLY</sequence>
<dbReference type="Pfam" id="PF13637">
    <property type="entry name" value="Ank_4"/>
    <property type="match status" value="1"/>
</dbReference>
<dbReference type="STRING" id="1661398.A0A482VS93"/>
<dbReference type="AlphaFoldDB" id="A0A482VS93"/>
<feature type="repeat" description="ANK" evidence="3">
    <location>
        <begin position="129"/>
        <end position="161"/>
    </location>
</feature>
<protein>
    <submittedName>
        <fullName evidence="4">Ankyrin repeat domain containing protein</fullName>
    </submittedName>
</protein>
<organism evidence="4 5">
    <name type="scientific">Asbolus verrucosus</name>
    <name type="common">Desert ironclad beetle</name>
    <dbReference type="NCBI Taxonomy" id="1661398"/>
    <lineage>
        <taxon>Eukaryota</taxon>
        <taxon>Metazoa</taxon>
        <taxon>Ecdysozoa</taxon>
        <taxon>Arthropoda</taxon>
        <taxon>Hexapoda</taxon>
        <taxon>Insecta</taxon>
        <taxon>Pterygota</taxon>
        <taxon>Neoptera</taxon>
        <taxon>Endopterygota</taxon>
        <taxon>Coleoptera</taxon>
        <taxon>Polyphaga</taxon>
        <taxon>Cucujiformia</taxon>
        <taxon>Tenebrionidae</taxon>
        <taxon>Pimeliinae</taxon>
        <taxon>Asbolus</taxon>
    </lineage>
</organism>
<reference evidence="4 5" key="1">
    <citation type="submission" date="2017-03" db="EMBL/GenBank/DDBJ databases">
        <title>Genome of the blue death feigning beetle - Asbolus verrucosus.</title>
        <authorList>
            <person name="Rider S.D."/>
        </authorList>
    </citation>
    <scope>NUCLEOTIDE SEQUENCE [LARGE SCALE GENOMIC DNA]</scope>
    <source>
        <strain evidence="4">Butters</strain>
        <tissue evidence="4">Head and leg muscle</tissue>
    </source>
</reference>
<keyword evidence="2 3" id="KW-0040">ANK repeat</keyword>
<keyword evidence="1" id="KW-0677">Repeat</keyword>
<dbReference type="Gene3D" id="1.25.40.20">
    <property type="entry name" value="Ankyrin repeat-containing domain"/>
    <property type="match status" value="2"/>
</dbReference>
<keyword evidence="5" id="KW-1185">Reference proteome</keyword>
<feature type="non-terminal residue" evidence="4">
    <location>
        <position position="522"/>
    </location>
</feature>
<evidence type="ECO:0000256" key="2">
    <source>
        <dbReference type="ARBA" id="ARBA00023043"/>
    </source>
</evidence>
<dbReference type="SMART" id="SM00248">
    <property type="entry name" value="ANK"/>
    <property type="match status" value="4"/>
</dbReference>
<evidence type="ECO:0000256" key="3">
    <source>
        <dbReference type="PROSITE-ProRule" id="PRU00023"/>
    </source>
</evidence>
<evidence type="ECO:0000256" key="1">
    <source>
        <dbReference type="ARBA" id="ARBA00022737"/>
    </source>
</evidence>
<dbReference type="OrthoDB" id="6738706at2759"/>
<evidence type="ECO:0000313" key="5">
    <source>
        <dbReference type="Proteomes" id="UP000292052"/>
    </source>
</evidence>
<dbReference type="EMBL" id="QDEB01069848">
    <property type="protein sequence ID" value="RZC35546.1"/>
    <property type="molecule type" value="Genomic_DNA"/>
</dbReference>
<evidence type="ECO:0000313" key="4">
    <source>
        <dbReference type="EMBL" id="RZC35546.1"/>
    </source>
</evidence>
<dbReference type="PANTHER" id="PTHR24198">
    <property type="entry name" value="ANKYRIN REPEAT AND PROTEIN KINASE DOMAIN-CONTAINING PROTEIN"/>
    <property type="match status" value="1"/>
</dbReference>
<gene>
    <name evidence="4" type="ORF">BDFB_013665</name>
</gene>
<dbReference type="PROSITE" id="PS50297">
    <property type="entry name" value="ANK_REP_REGION"/>
    <property type="match status" value="1"/>
</dbReference>
<dbReference type="SUPFAM" id="SSF48403">
    <property type="entry name" value="Ankyrin repeat"/>
    <property type="match status" value="1"/>
</dbReference>
<name>A0A482VS93_ASBVE</name>
<dbReference type="PANTHER" id="PTHR24198:SF165">
    <property type="entry name" value="ANKYRIN REPEAT-CONTAINING PROTEIN-RELATED"/>
    <property type="match status" value="1"/>
</dbReference>